<dbReference type="Gene3D" id="2.60.120.620">
    <property type="entry name" value="q2cbj1_9rhob like domain"/>
    <property type="match status" value="1"/>
</dbReference>
<dbReference type="InterPro" id="IPR055130">
    <property type="entry name" value="PreP_C"/>
</dbReference>
<evidence type="ECO:0000256" key="1">
    <source>
        <dbReference type="SAM" id="Phobius"/>
    </source>
</evidence>
<dbReference type="EMBL" id="JAGTXO010000011">
    <property type="protein sequence ID" value="KAG8465181.1"/>
    <property type="molecule type" value="Genomic_DNA"/>
</dbReference>
<dbReference type="Pfam" id="PF05193">
    <property type="entry name" value="Peptidase_M16_C"/>
    <property type="match status" value="1"/>
</dbReference>
<name>A0A8J5XH82_DIALT</name>
<comment type="caution">
    <text evidence="4">The sequence shown here is derived from an EMBL/GenBank/DDBJ whole genome shotgun (WGS) entry which is preliminary data.</text>
</comment>
<protein>
    <recommendedName>
        <fullName evidence="3">Peptidase M16C associated domain-containing protein</fullName>
    </recommendedName>
</protein>
<organism evidence="4 5">
    <name type="scientific">Diacronema lutheri</name>
    <name type="common">Unicellular marine alga</name>
    <name type="synonym">Monochrysis lutheri</name>
    <dbReference type="NCBI Taxonomy" id="2081491"/>
    <lineage>
        <taxon>Eukaryota</taxon>
        <taxon>Haptista</taxon>
        <taxon>Haptophyta</taxon>
        <taxon>Pavlovophyceae</taxon>
        <taxon>Pavlovales</taxon>
        <taxon>Pavlovaceae</taxon>
        <taxon>Diacronema</taxon>
    </lineage>
</organism>
<keyword evidence="1" id="KW-0472">Membrane</keyword>
<evidence type="ECO:0000313" key="4">
    <source>
        <dbReference type="EMBL" id="KAG8465181.1"/>
    </source>
</evidence>
<dbReference type="PANTHER" id="PTHR43016">
    <property type="entry name" value="PRESEQUENCE PROTEASE"/>
    <property type="match status" value="1"/>
</dbReference>
<dbReference type="GO" id="GO:0046872">
    <property type="term" value="F:metal ion binding"/>
    <property type="evidence" value="ECO:0007669"/>
    <property type="project" value="InterPro"/>
</dbReference>
<keyword evidence="1" id="KW-1133">Transmembrane helix</keyword>
<dbReference type="FunFam" id="3.30.830.10:FF:000034">
    <property type="entry name" value="presequence protease 1, chloroplastic/mitochondrial"/>
    <property type="match status" value="1"/>
</dbReference>
<proteinExistence type="predicted"/>
<dbReference type="InterPro" id="IPR011249">
    <property type="entry name" value="Metalloenz_LuxS/M16"/>
</dbReference>
<dbReference type="GO" id="GO:0016485">
    <property type="term" value="P:protein processing"/>
    <property type="evidence" value="ECO:0007669"/>
    <property type="project" value="TreeGrafter"/>
</dbReference>
<accession>A0A8J5XH82</accession>
<dbReference type="GO" id="GO:0004222">
    <property type="term" value="F:metalloendopeptidase activity"/>
    <property type="evidence" value="ECO:0007669"/>
    <property type="project" value="TreeGrafter"/>
</dbReference>
<feature type="signal peptide" evidence="2">
    <location>
        <begin position="1"/>
        <end position="16"/>
    </location>
</feature>
<evidence type="ECO:0000313" key="5">
    <source>
        <dbReference type="Proteomes" id="UP000751190"/>
    </source>
</evidence>
<evidence type="ECO:0000259" key="3">
    <source>
        <dbReference type="SMART" id="SM01264"/>
    </source>
</evidence>
<feature type="chain" id="PRO_5035168723" description="Peptidase M16C associated domain-containing protein" evidence="2">
    <location>
        <begin position="17"/>
        <end position="1335"/>
    </location>
</feature>
<evidence type="ECO:0000256" key="2">
    <source>
        <dbReference type="SAM" id="SignalP"/>
    </source>
</evidence>
<dbReference type="PANTHER" id="PTHR43016:SF13">
    <property type="entry name" value="PRESEQUENCE PROTEASE, MITOCHONDRIAL"/>
    <property type="match status" value="1"/>
</dbReference>
<dbReference type="InterPro" id="IPR011765">
    <property type="entry name" value="Pept_M16_N"/>
</dbReference>
<dbReference type="OrthoDB" id="10250783at2759"/>
<reference evidence="4" key="1">
    <citation type="submission" date="2021-05" db="EMBL/GenBank/DDBJ databases">
        <title>The genome of the haptophyte Pavlova lutheri (Diacronema luteri, Pavlovales) - a model for lipid biosynthesis in eukaryotic algae.</title>
        <authorList>
            <person name="Hulatt C.J."/>
            <person name="Posewitz M.C."/>
        </authorList>
    </citation>
    <scope>NUCLEOTIDE SEQUENCE</scope>
    <source>
        <strain evidence="4">NIVA-4/92</strain>
    </source>
</reference>
<feature type="transmembrane region" description="Helical" evidence="1">
    <location>
        <begin position="1315"/>
        <end position="1332"/>
    </location>
</feature>
<dbReference type="Pfam" id="PF08367">
    <property type="entry name" value="M16C_assoc"/>
    <property type="match status" value="1"/>
</dbReference>
<dbReference type="Proteomes" id="UP000751190">
    <property type="component" value="Unassembled WGS sequence"/>
</dbReference>
<keyword evidence="5" id="KW-1185">Reference proteome</keyword>
<dbReference type="Pfam" id="PF22516">
    <property type="entry name" value="PreP_C"/>
    <property type="match status" value="1"/>
</dbReference>
<gene>
    <name evidence="4" type="ORF">KFE25_012544</name>
</gene>
<dbReference type="Gene3D" id="3.30.830.10">
    <property type="entry name" value="Metalloenzyme, LuxS/M16 peptidase-like"/>
    <property type="match status" value="4"/>
</dbReference>
<dbReference type="Pfam" id="PF00675">
    <property type="entry name" value="Peptidase_M16"/>
    <property type="match status" value="1"/>
</dbReference>
<dbReference type="SMART" id="SM01264">
    <property type="entry name" value="M16C_associated"/>
    <property type="match status" value="1"/>
</dbReference>
<sequence length="1335" mass="144781">MAWMLVIATQAWRASGAVRAPLARSRMLAGVRTLPGVASHSQCAASMAATVPAVKSIAHLGTHEEHPAFELLRVDTVDEYGALCGVYRHKLTGAEVLSVIADEPNKVFGITFRTPPSDSTGVPHILEHSVLCGSRNYPTKDPFVELLKGSLQTFLNAFTYPDRTCYPVASMNLKDFYNLVNVYLDAVLHPRAVNDPLVLQQEGWHLELDDPSQPLTYKGVVYNEMKGVYSSPDSLLMRRTQQELFPDNTYGVDSGGTPSIIPQLSFDMFRSFHGQFYHPTNARIFFYGDDPARARLDLLDGYLREFSANPSDSAIKWQRKRSEPWTVVEKFPATAETASKHMVTVNWLVNDEPMTLRDSLAWGILDHLLLGTSASKLAKALTDSNLGDDLAGGGLSDELLQATYGIGLKGVAPDDVAKVEPLVVSVLEQLVQSGFDADAVTSSINTIEFSLREFNTGGYPRGLMFMLGSLSDWLYDRDPLDRLRFEKPLAELKAELERGEPVFQTLIERGLLRNGHRVTVKMVPDLQLEQEQAAAEVETLAKIKAAMTPDDLKRICDETKTLKQRQAAPDSAADVQKLPRLSLADIERTAREIPIEVERVPAAAGAKAGATILTHDVPSSGILYADVCFDASSLSLDEAALLPLLTSCFLETGTAHKDRVELSQEIGTHTGGLRTATLVAQPSSAGGLVSAGDSLFSYVCVRGKAVSTKADRLFALIQEVVLEPKLDDQRRVVEMLKETVAGYRSSIPAAGHTFADTRLRAQFSAAGWLADASGGIDGFEHAKAMLKQAETDWPALSARLQAMRAKLVAADGIVINLTGDAPVLTAARPHVDAFTAALPSSAPHAAATTWRSAPFDQSAKNEGLAVPTQVNYVAKGGQLFKPGDKVAGSASVVSKYLRTGYLWDTVRVMGGAYGGFCRLSASSGVFTYLSYRDPNLKGTLDNYDAAAEHLRSLELSQSDLSQAIIGAIGELDRPMQAEQKGFASLQQFLAGESADDRQARRDELLGTTLSDFREFGDRLAALNAQATVTVIGSKAAIDKANEDMGVHPRLARHRTLPGAVSKEELNRAFPHIRAAFVPHVVRYGNTNPNIAREDGQHGESVEWRVSCYMEVSHDGGARQKHVEPSLPMLEACRPLLERCDAAFVDFFKALHGAHSIRKLVRMQSFVTRYRPSPQEAGLLRHIDGANVDGSIILALSGADGSGAPIDVPFSGGGVTVWERGAAGEEVAFNYPMQPGDICALDNYVWHQGNPIASGERWALVIFYQTKGAQRQHRLANIVLNMARQVRRDEAAAATRAATAAAAKAARMHDAGARRVRLAMGAIVVAAAAVAILRPR</sequence>
<keyword evidence="2" id="KW-0732">Signal</keyword>
<feature type="domain" description="Peptidase M16C associated" evidence="3">
    <location>
        <begin position="522"/>
        <end position="785"/>
    </location>
</feature>
<dbReference type="SUPFAM" id="SSF63411">
    <property type="entry name" value="LuxS/MPP-like metallohydrolase"/>
    <property type="match status" value="4"/>
</dbReference>
<dbReference type="InterPro" id="IPR007863">
    <property type="entry name" value="Peptidase_M16_C"/>
</dbReference>
<dbReference type="OMA" id="NYLYYIR"/>
<dbReference type="InterPro" id="IPR013578">
    <property type="entry name" value="Peptidase_M16C_assoc"/>
</dbReference>
<keyword evidence="1" id="KW-0812">Transmembrane</keyword>